<accession>A0A8J5J5P0</accession>
<dbReference type="AlphaFoldDB" id="A0A8J5J5P0"/>
<name>A0A8J5J5P0_9STRA</name>
<evidence type="ECO:0000313" key="2">
    <source>
        <dbReference type="Proteomes" id="UP000709295"/>
    </source>
</evidence>
<dbReference type="Proteomes" id="UP000709295">
    <property type="component" value="Unassembled WGS sequence"/>
</dbReference>
<gene>
    <name evidence="1" type="ORF">JG688_00002434</name>
</gene>
<organism evidence="1 2">
    <name type="scientific">Phytophthora aleatoria</name>
    <dbReference type="NCBI Taxonomy" id="2496075"/>
    <lineage>
        <taxon>Eukaryota</taxon>
        <taxon>Sar</taxon>
        <taxon>Stramenopiles</taxon>
        <taxon>Oomycota</taxon>
        <taxon>Peronosporomycetes</taxon>
        <taxon>Peronosporales</taxon>
        <taxon>Peronosporaceae</taxon>
        <taxon>Phytophthora</taxon>
    </lineage>
</organism>
<keyword evidence="2" id="KW-1185">Reference proteome</keyword>
<reference evidence="1" key="1">
    <citation type="submission" date="2021-01" db="EMBL/GenBank/DDBJ databases">
        <title>Phytophthora aleatoria, a newly-described species from Pinus radiata is distinct from Phytophthora cactorum isolates based on comparative genomics.</title>
        <authorList>
            <person name="Mcdougal R."/>
            <person name="Panda P."/>
            <person name="Williams N."/>
            <person name="Studholme D.J."/>
        </authorList>
    </citation>
    <scope>NUCLEOTIDE SEQUENCE</scope>
    <source>
        <strain evidence="1">NZFS 4037</strain>
    </source>
</reference>
<protein>
    <submittedName>
        <fullName evidence="1">Uncharacterized protein</fullName>
    </submittedName>
</protein>
<dbReference type="EMBL" id="JAENGY010000065">
    <property type="protein sequence ID" value="KAG6975390.1"/>
    <property type="molecule type" value="Genomic_DNA"/>
</dbReference>
<sequence>MPHLNLTDIPKACEGLVRAAVELANKERNTPFPSAPSLQHRTHFLLRFYFESFNISDYMFGGSSPFSSFVNRSLNRANMILQHSFIMNSVSSA</sequence>
<proteinExistence type="predicted"/>
<evidence type="ECO:0000313" key="1">
    <source>
        <dbReference type="EMBL" id="KAG6975390.1"/>
    </source>
</evidence>
<comment type="caution">
    <text evidence="1">The sequence shown here is derived from an EMBL/GenBank/DDBJ whole genome shotgun (WGS) entry which is preliminary data.</text>
</comment>